<name>A0A5J5DHC6_9PERO</name>
<protein>
    <submittedName>
        <fullName evidence="2">Uncharacterized protein</fullName>
    </submittedName>
</protein>
<dbReference type="Proteomes" id="UP000327493">
    <property type="component" value="Chromosome 5"/>
</dbReference>
<feature type="region of interest" description="Disordered" evidence="1">
    <location>
        <begin position="13"/>
        <end position="47"/>
    </location>
</feature>
<evidence type="ECO:0000256" key="1">
    <source>
        <dbReference type="SAM" id="MobiDB-lite"/>
    </source>
</evidence>
<sequence>MLKKLKSSAVKRISGLLSQRRNSGSGKGDYPDNAWPPVSHGGLSVQT</sequence>
<accession>A0A5J5DHC6</accession>
<proteinExistence type="predicted"/>
<evidence type="ECO:0000313" key="2">
    <source>
        <dbReference type="EMBL" id="KAA8592742.1"/>
    </source>
</evidence>
<reference evidence="2 3" key="1">
    <citation type="submission" date="2019-08" db="EMBL/GenBank/DDBJ databases">
        <title>A chromosome-level genome assembly, high-density linkage maps, and genome scans reveal the genomic architecture of hybrid incompatibilities underlying speciation via character displacement in darters (Percidae: Etheostominae).</title>
        <authorList>
            <person name="Moran R.L."/>
            <person name="Catchen J.M."/>
            <person name="Fuller R.C."/>
        </authorList>
    </citation>
    <scope>NUCLEOTIDE SEQUENCE [LARGE SCALE GENOMIC DNA]</scope>
    <source>
        <strain evidence="2">EspeVRDwgs_2016</strain>
        <tissue evidence="2">Muscle</tissue>
    </source>
</reference>
<organism evidence="2 3">
    <name type="scientific">Etheostoma spectabile</name>
    <name type="common">orangethroat darter</name>
    <dbReference type="NCBI Taxonomy" id="54343"/>
    <lineage>
        <taxon>Eukaryota</taxon>
        <taxon>Metazoa</taxon>
        <taxon>Chordata</taxon>
        <taxon>Craniata</taxon>
        <taxon>Vertebrata</taxon>
        <taxon>Euteleostomi</taxon>
        <taxon>Actinopterygii</taxon>
        <taxon>Neopterygii</taxon>
        <taxon>Teleostei</taxon>
        <taxon>Neoteleostei</taxon>
        <taxon>Acanthomorphata</taxon>
        <taxon>Eupercaria</taxon>
        <taxon>Perciformes</taxon>
        <taxon>Percoidei</taxon>
        <taxon>Percidae</taxon>
        <taxon>Etheostomatinae</taxon>
        <taxon>Etheostoma</taxon>
    </lineage>
</organism>
<comment type="caution">
    <text evidence="2">The sequence shown here is derived from an EMBL/GenBank/DDBJ whole genome shotgun (WGS) entry which is preliminary data.</text>
</comment>
<dbReference type="EMBL" id="VOFY01000005">
    <property type="protein sequence ID" value="KAA8592742.1"/>
    <property type="molecule type" value="Genomic_DNA"/>
</dbReference>
<dbReference type="AlphaFoldDB" id="A0A5J5DHC6"/>
<evidence type="ECO:0000313" key="3">
    <source>
        <dbReference type="Proteomes" id="UP000327493"/>
    </source>
</evidence>
<keyword evidence="3" id="KW-1185">Reference proteome</keyword>
<gene>
    <name evidence="2" type="ORF">FQN60_018197</name>
</gene>